<name>A0AAE1A5Y3_9GAST</name>
<evidence type="ECO:0000256" key="1">
    <source>
        <dbReference type="SAM" id="Phobius"/>
    </source>
</evidence>
<sequence length="96" mass="10528">MPNLNQTFNQILNRSFLGKSSITTLQDQPGTLDEYCTLSEEEFRQINDLVAGASIHVDTVFSIAMVFVLPGSVLALVSLSSKAVSPTKRYMSFLAI</sequence>
<protein>
    <submittedName>
        <fullName evidence="2">Uncharacterized protein</fullName>
    </submittedName>
</protein>
<accession>A0AAE1A5Y3</accession>
<evidence type="ECO:0000313" key="3">
    <source>
        <dbReference type="Proteomes" id="UP001283361"/>
    </source>
</evidence>
<keyword evidence="1" id="KW-0472">Membrane</keyword>
<keyword evidence="1" id="KW-0812">Transmembrane</keyword>
<feature type="transmembrane region" description="Helical" evidence="1">
    <location>
        <begin position="59"/>
        <end position="79"/>
    </location>
</feature>
<keyword evidence="1" id="KW-1133">Transmembrane helix</keyword>
<comment type="caution">
    <text evidence="2">The sequence shown here is derived from an EMBL/GenBank/DDBJ whole genome shotgun (WGS) entry which is preliminary data.</text>
</comment>
<dbReference type="Proteomes" id="UP001283361">
    <property type="component" value="Unassembled WGS sequence"/>
</dbReference>
<keyword evidence="3" id="KW-1185">Reference proteome</keyword>
<reference evidence="2" key="1">
    <citation type="journal article" date="2023" name="G3 (Bethesda)">
        <title>A reference genome for the long-term kleptoplast-retaining sea slug Elysia crispata morphotype clarki.</title>
        <authorList>
            <person name="Eastman K.E."/>
            <person name="Pendleton A.L."/>
            <person name="Shaikh M.A."/>
            <person name="Suttiyut T."/>
            <person name="Ogas R."/>
            <person name="Tomko P."/>
            <person name="Gavelis G."/>
            <person name="Widhalm J.R."/>
            <person name="Wisecaver J.H."/>
        </authorList>
    </citation>
    <scope>NUCLEOTIDE SEQUENCE</scope>
    <source>
        <strain evidence="2">ECLA1</strain>
    </source>
</reference>
<organism evidence="2 3">
    <name type="scientific">Elysia crispata</name>
    <name type="common">lettuce slug</name>
    <dbReference type="NCBI Taxonomy" id="231223"/>
    <lineage>
        <taxon>Eukaryota</taxon>
        <taxon>Metazoa</taxon>
        <taxon>Spiralia</taxon>
        <taxon>Lophotrochozoa</taxon>
        <taxon>Mollusca</taxon>
        <taxon>Gastropoda</taxon>
        <taxon>Heterobranchia</taxon>
        <taxon>Euthyneura</taxon>
        <taxon>Panpulmonata</taxon>
        <taxon>Sacoglossa</taxon>
        <taxon>Placobranchoidea</taxon>
        <taxon>Plakobranchidae</taxon>
        <taxon>Elysia</taxon>
    </lineage>
</organism>
<evidence type="ECO:0000313" key="2">
    <source>
        <dbReference type="EMBL" id="KAK3781582.1"/>
    </source>
</evidence>
<dbReference type="AlphaFoldDB" id="A0AAE1A5Y3"/>
<dbReference type="EMBL" id="JAWDGP010002622">
    <property type="protein sequence ID" value="KAK3781582.1"/>
    <property type="molecule type" value="Genomic_DNA"/>
</dbReference>
<proteinExistence type="predicted"/>
<gene>
    <name evidence="2" type="ORF">RRG08_048920</name>
</gene>